<keyword evidence="6" id="KW-0732">Signal</keyword>
<protein>
    <recommendedName>
        <fullName evidence="7">FAD-binding PCMH-type domain-containing protein</fullName>
    </recommendedName>
</protein>
<feature type="chain" id="PRO_5041939671" description="FAD-binding PCMH-type domain-containing protein" evidence="6">
    <location>
        <begin position="21"/>
        <end position="542"/>
    </location>
</feature>
<dbReference type="Pfam" id="PF01565">
    <property type="entry name" value="FAD_binding_4"/>
    <property type="match status" value="1"/>
</dbReference>
<evidence type="ECO:0000256" key="2">
    <source>
        <dbReference type="ARBA" id="ARBA00005466"/>
    </source>
</evidence>
<dbReference type="InterPro" id="IPR006094">
    <property type="entry name" value="Oxid_FAD_bind_N"/>
</dbReference>
<accession>A0AAD5SJE6</accession>
<keyword evidence="5" id="KW-0560">Oxidoreductase</keyword>
<evidence type="ECO:0000256" key="4">
    <source>
        <dbReference type="ARBA" id="ARBA00022827"/>
    </source>
</evidence>
<organism evidence="8 9">
    <name type="scientific">Rhizophlyctis rosea</name>
    <dbReference type="NCBI Taxonomy" id="64517"/>
    <lineage>
        <taxon>Eukaryota</taxon>
        <taxon>Fungi</taxon>
        <taxon>Fungi incertae sedis</taxon>
        <taxon>Chytridiomycota</taxon>
        <taxon>Chytridiomycota incertae sedis</taxon>
        <taxon>Chytridiomycetes</taxon>
        <taxon>Rhizophlyctidales</taxon>
        <taxon>Rhizophlyctidaceae</taxon>
        <taxon>Rhizophlyctis</taxon>
    </lineage>
</organism>
<evidence type="ECO:0000256" key="5">
    <source>
        <dbReference type="ARBA" id="ARBA00023002"/>
    </source>
</evidence>
<sequence>MKVSTSLFLSLSCLVAPNLAAPAFKSRKQTLASCLAGYEDNIIWKDYSNGNYTLNQNGQRTLRQYRAPAAIFYAQKPEDVVKGVKCARKAGVLPVPRSGGHSYESLSSLNDSLVIDLSTMSHFKIAKDQRTFTVSPGIRLGNMYTSLYRANPTFTFAAGTCPSVGLGGLISAGGYGMLSRRYGLSADNVISAKVVLASGKLVTSSPRKNPDLFFAIRGGGGGSYGIVVQYTLPIIRHKYYYLAELWYPNVQDLPKVFNRLYQWRQKGLDRHHNTNPSYDGYDVDMQFNIYSIGDTVKLAIQYHPEHQSSPEHLRKILKSAGLVDTTEFEWKFGQHNNTFQTSVLGSHMFFASSVTVPKNETEMYQYLEVPQLYTNDAYKQTRKGRSEYLRGELDVNGLANVWIKSVERARKDKQNIFIQSAPYGAKMREIADDSAGYPHRAGVSFSMQTGIYFKHTDTPSSITLAEAWLLDLYNNWRPFTSGEHYQGYVFLEADPRDFYVGNWKRLVKAKKRYDPEGVFWTDLVPPKKDGKTVWFGEGYPHE</sequence>
<evidence type="ECO:0000256" key="1">
    <source>
        <dbReference type="ARBA" id="ARBA00001974"/>
    </source>
</evidence>
<keyword evidence="9" id="KW-1185">Reference proteome</keyword>
<keyword evidence="3" id="KW-0285">Flavoprotein</keyword>
<feature type="signal peptide" evidence="6">
    <location>
        <begin position="1"/>
        <end position="20"/>
    </location>
</feature>
<dbReference type="EMBL" id="JADGJD010000398">
    <property type="protein sequence ID" value="KAJ3051418.1"/>
    <property type="molecule type" value="Genomic_DNA"/>
</dbReference>
<dbReference type="InterPro" id="IPR012951">
    <property type="entry name" value="BBE"/>
</dbReference>
<comment type="cofactor">
    <cofactor evidence="1">
        <name>FAD</name>
        <dbReference type="ChEBI" id="CHEBI:57692"/>
    </cofactor>
</comment>
<proteinExistence type="inferred from homology"/>
<evidence type="ECO:0000313" key="8">
    <source>
        <dbReference type="EMBL" id="KAJ3051418.1"/>
    </source>
</evidence>
<evidence type="ECO:0000259" key="7">
    <source>
        <dbReference type="PROSITE" id="PS51387"/>
    </source>
</evidence>
<dbReference type="Pfam" id="PF08031">
    <property type="entry name" value="BBE"/>
    <property type="match status" value="1"/>
</dbReference>
<dbReference type="GO" id="GO:0016491">
    <property type="term" value="F:oxidoreductase activity"/>
    <property type="evidence" value="ECO:0007669"/>
    <property type="project" value="UniProtKB-KW"/>
</dbReference>
<name>A0AAD5SJE6_9FUNG</name>
<dbReference type="InterPro" id="IPR036318">
    <property type="entry name" value="FAD-bd_PCMH-like_sf"/>
</dbReference>
<dbReference type="AlphaFoldDB" id="A0AAD5SJE6"/>
<comment type="similarity">
    <text evidence="2">Belongs to the oxygen-dependent FAD-linked oxidoreductase family.</text>
</comment>
<dbReference type="Gene3D" id="3.40.462.20">
    <property type="match status" value="1"/>
</dbReference>
<feature type="domain" description="FAD-binding PCMH-type" evidence="7">
    <location>
        <begin position="64"/>
        <end position="237"/>
    </location>
</feature>
<evidence type="ECO:0000256" key="3">
    <source>
        <dbReference type="ARBA" id="ARBA00022630"/>
    </source>
</evidence>
<dbReference type="PANTHER" id="PTHR42973">
    <property type="entry name" value="BINDING OXIDOREDUCTASE, PUTATIVE (AFU_ORTHOLOGUE AFUA_1G17690)-RELATED"/>
    <property type="match status" value="1"/>
</dbReference>
<comment type="caution">
    <text evidence="8">The sequence shown here is derived from an EMBL/GenBank/DDBJ whole genome shotgun (WGS) entry which is preliminary data.</text>
</comment>
<dbReference type="PANTHER" id="PTHR42973:SF39">
    <property type="entry name" value="FAD-BINDING PCMH-TYPE DOMAIN-CONTAINING PROTEIN"/>
    <property type="match status" value="1"/>
</dbReference>
<gene>
    <name evidence="8" type="ORF">HK097_007557</name>
</gene>
<dbReference type="InterPro" id="IPR050416">
    <property type="entry name" value="FAD-linked_Oxidoreductase"/>
</dbReference>
<evidence type="ECO:0000256" key="6">
    <source>
        <dbReference type="SAM" id="SignalP"/>
    </source>
</evidence>
<dbReference type="InterPro" id="IPR016169">
    <property type="entry name" value="FAD-bd_PCMH_sub2"/>
</dbReference>
<reference evidence="8" key="1">
    <citation type="submission" date="2020-05" db="EMBL/GenBank/DDBJ databases">
        <title>Phylogenomic resolution of chytrid fungi.</title>
        <authorList>
            <person name="Stajich J.E."/>
            <person name="Amses K."/>
            <person name="Simmons R."/>
            <person name="Seto K."/>
            <person name="Myers J."/>
            <person name="Bonds A."/>
            <person name="Quandt C.A."/>
            <person name="Barry K."/>
            <person name="Liu P."/>
            <person name="Grigoriev I."/>
            <person name="Longcore J.E."/>
            <person name="James T.Y."/>
        </authorList>
    </citation>
    <scope>NUCLEOTIDE SEQUENCE</scope>
    <source>
        <strain evidence="8">JEL0318</strain>
    </source>
</reference>
<dbReference type="PROSITE" id="PS51387">
    <property type="entry name" value="FAD_PCMH"/>
    <property type="match status" value="1"/>
</dbReference>
<dbReference type="SUPFAM" id="SSF56176">
    <property type="entry name" value="FAD-binding/transporter-associated domain-like"/>
    <property type="match status" value="1"/>
</dbReference>
<dbReference type="InterPro" id="IPR016166">
    <property type="entry name" value="FAD-bd_PCMH"/>
</dbReference>
<keyword evidence="4" id="KW-0274">FAD</keyword>
<dbReference type="Gene3D" id="3.30.465.10">
    <property type="match status" value="1"/>
</dbReference>
<evidence type="ECO:0000313" key="9">
    <source>
        <dbReference type="Proteomes" id="UP001212841"/>
    </source>
</evidence>
<dbReference type="GO" id="GO:0071949">
    <property type="term" value="F:FAD binding"/>
    <property type="evidence" value="ECO:0007669"/>
    <property type="project" value="InterPro"/>
</dbReference>
<dbReference type="Proteomes" id="UP001212841">
    <property type="component" value="Unassembled WGS sequence"/>
</dbReference>